<feature type="domain" description="Domain of unknown function DB" evidence="2">
    <location>
        <begin position="99"/>
        <end position="204"/>
    </location>
</feature>
<evidence type="ECO:0000313" key="4">
    <source>
        <dbReference type="Proteomes" id="UP000024635"/>
    </source>
</evidence>
<dbReference type="STRING" id="53326.A0A016T0R2"/>
<dbReference type="InterPro" id="IPR002602">
    <property type="entry name" value="DB"/>
</dbReference>
<evidence type="ECO:0000259" key="2">
    <source>
        <dbReference type="Pfam" id="PF01682"/>
    </source>
</evidence>
<evidence type="ECO:0000256" key="1">
    <source>
        <dbReference type="SAM" id="SignalP"/>
    </source>
</evidence>
<dbReference type="OrthoDB" id="5829006at2759"/>
<reference evidence="4" key="1">
    <citation type="journal article" date="2015" name="Nat. Genet.">
        <title>The genome and transcriptome of the zoonotic hookworm Ancylostoma ceylanicum identify infection-specific gene families.</title>
        <authorList>
            <person name="Schwarz E.M."/>
            <person name="Hu Y."/>
            <person name="Antoshechkin I."/>
            <person name="Miller M.M."/>
            <person name="Sternberg P.W."/>
            <person name="Aroian R.V."/>
        </authorList>
    </citation>
    <scope>NUCLEOTIDE SEQUENCE</scope>
    <source>
        <strain evidence="4">HY135</strain>
    </source>
</reference>
<dbReference type="EMBL" id="JARK01001489">
    <property type="protein sequence ID" value="EYB96154.1"/>
    <property type="molecule type" value="Genomic_DNA"/>
</dbReference>
<protein>
    <recommendedName>
        <fullName evidence="2">Domain of unknown function DB domain-containing protein</fullName>
    </recommendedName>
</protein>
<keyword evidence="4" id="KW-1185">Reference proteome</keyword>
<sequence length="211" mass="24325">MFREILLLSALVHGTVQIRRQCPDVSRGACCTSKLYPGCMTRHCFRWIAKHCPDKRPGVYIGKGDRRRSPRNEAKCGTAQRNYQPCTSKLIANKLFKSCCDLYVPEECHFMCTYEIDQSKTRSMLLQLVKQKRCSMRYLSAILYCASQNRDNRKCCADLDLNATQLQVGSRCLRMCDPSGTAIERLTKEDVTCLYNWNVIMYCHHAGIREM</sequence>
<organism evidence="3 4">
    <name type="scientific">Ancylostoma ceylanicum</name>
    <dbReference type="NCBI Taxonomy" id="53326"/>
    <lineage>
        <taxon>Eukaryota</taxon>
        <taxon>Metazoa</taxon>
        <taxon>Ecdysozoa</taxon>
        <taxon>Nematoda</taxon>
        <taxon>Chromadorea</taxon>
        <taxon>Rhabditida</taxon>
        <taxon>Rhabditina</taxon>
        <taxon>Rhabditomorpha</taxon>
        <taxon>Strongyloidea</taxon>
        <taxon>Ancylostomatidae</taxon>
        <taxon>Ancylostomatinae</taxon>
        <taxon>Ancylostoma</taxon>
    </lineage>
</organism>
<accession>A0A016T0R2</accession>
<name>A0A016T0R2_9BILA</name>
<feature type="signal peptide" evidence="1">
    <location>
        <begin position="1"/>
        <end position="17"/>
    </location>
</feature>
<dbReference type="PANTHER" id="PTHR21679:SF1">
    <property type="entry name" value="DOMAIN OF UNKNOWN FUNCTION DB DOMAIN-CONTAINING PROTEIN"/>
    <property type="match status" value="1"/>
</dbReference>
<feature type="chain" id="PRO_5001487011" description="Domain of unknown function DB domain-containing protein" evidence="1">
    <location>
        <begin position="18"/>
        <end position="211"/>
    </location>
</feature>
<dbReference type="Pfam" id="PF01682">
    <property type="entry name" value="DB"/>
    <property type="match status" value="1"/>
</dbReference>
<comment type="caution">
    <text evidence="3">The sequence shown here is derived from an EMBL/GenBank/DDBJ whole genome shotgun (WGS) entry which is preliminary data.</text>
</comment>
<dbReference type="PANTHER" id="PTHR21679">
    <property type="entry name" value="DOMAIN OF UNKNOWN FUNCTION DB DOMAIN-CONTAINING PROTEIN-RELATED"/>
    <property type="match status" value="1"/>
</dbReference>
<dbReference type="AlphaFoldDB" id="A0A016T0R2"/>
<keyword evidence="1" id="KW-0732">Signal</keyword>
<evidence type="ECO:0000313" key="3">
    <source>
        <dbReference type="EMBL" id="EYB96154.1"/>
    </source>
</evidence>
<dbReference type="Proteomes" id="UP000024635">
    <property type="component" value="Unassembled WGS sequence"/>
</dbReference>
<proteinExistence type="predicted"/>
<gene>
    <name evidence="3" type="primary">Acey_s0153.g2938</name>
    <name evidence="3" type="synonym">Acey-R57.2</name>
    <name evidence="3" type="ORF">Y032_0153g2938</name>
</gene>